<evidence type="ECO:0000313" key="1">
    <source>
        <dbReference type="EMBL" id="QYY43104.1"/>
    </source>
</evidence>
<evidence type="ECO:0000313" key="2">
    <source>
        <dbReference type="Proteomes" id="UP000826616"/>
    </source>
</evidence>
<proteinExistence type="predicted"/>
<name>A0ABX8YDD6_ANETH</name>
<sequence>MKFEVYDLIGPTSEFLATNKEKLLQHIKDSRTFTDDKGLKYCLNNIDYEDNIIGGTISQEYFGDLKTVENKVEKPIKSNPWEKTYFFIDIATSKLLLQRRRYSPKNLNHSKTEQRIIEIIHHDVFLKHFGSSFNMIKTSVGFNNDFFKEIIKKEKIQQLDVTNLRGKKVVVGTPLHNPREDWDKVLAESWNTYDSNYVDEIVLRSENEDGLSKSVFQKLVLAAGGDVKAVRYYDEEEEKVITVSHKSVGSLDVDVKKDEETVTVLQKAFNKIKSSRDALRRFRRK</sequence>
<keyword evidence="2" id="KW-1185">Reference proteome</keyword>
<dbReference type="EMBL" id="CP080764">
    <property type="protein sequence ID" value="QYY43104.1"/>
    <property type="molecule type" value="Genomic_DNA"/>
</dbReference>
<accession>A0ABX8YDD6</accession>
<dbReference type="RefSeq" id="WP_057900036.1">
    <property type="nucleotide sequence ID" value="NZ_CP080764.1"/>
</dbReference>
<organism evidence="1 2">
    <name type="scientific">Aneurinibacillus thermoaerophilus</name>
    <dbReference type="NCBI Taxonomy" id="143495"/>
    <lineage>
        <taxon>Bacteria</taxon>
        <taxon>Bacillati</taxon>
        <taxon>Bacillota</taxon>
        <taxon>Bacilli</taxon>
        <taxon>Bacillales</taxon>
        <taxon>Paenibacillaceae</taxon>
        <taxon>Aneurinibacillus group</taxon>
        <taxon>Aneurinibacillus</taxon>
    </lineage>
</organism>
<reference evidence="1 2" key="1">
    <citation type="submission" date="2021-08" db="EMBL/GenBank/DDBJ databases">
        <title>Complete genome sequence of the strain Aneurinibacillus thermoaerophilus CCM 8960.</title>
        <authorList>
            <person name="Musilova J."/>
            <person name="Kourilova X."/>
            <person name="Pernicova I."/>
            <person name="Bezdicek M."/>
            <person name="Lengerova M."/>
            <person name="Obruca S."/>
            <person name="Sedlar K."/>
        </authorList>
    </citation>
    <scope>NUCLEOTIDE SEQUENCE [LARGE SCALE GENOMIC DNA]</scope>
    <source>
        <strain evidence="1 2">CCM 8960</strain>
    </source>
</reference>
<dbReference type="GeneID" id="97140127"/>
<protein>
    <submittedName>
        <fullName evidence="1">Uncharacterized protein</fullName>
    </submittedName>
</protein>
<dbReference type="Proteomes" id="UP000826616">
    <property type="component" value="Chromosome"/>
</dbReference>
<gene>
    <name evidence="1" type="ORF">K3F53_01980</name>
</gene>